<gene>
    <name evidence="1" type="ORF">ABIA69_003926</name>
</gene>
<evidence type="ECO:0000313" key="2">
    <source>
        <dbReference type="Proteomes" id="UP001549363"/>
    </source>
</evidence>
<organism evidence="1 2">
    <name type="scientific">Lysinibacillus parviboronicapiens</name>
    <dbReference type="NCBI Taxonomy" id="436516"/>
    <lineage>
        <taxon>Bacteria</taxon>
        <taxon>Bacillati</taxon>
        <taxon>Bacillota</taxon>
        <taxon>Bacilli</taxon>
        <taxon>Bacillales</taxon>
        <taxon>Bacillaceae</taxon>
        <taxon>Lysinibacillus</taxon>
    </lineage>
</organism>
<dbReference type="EMBL" id="JBEPSB010000024">
    <property type="protein sequence ID" value="MET4562735.1"/>
    <property type="molecule type" value="Genomic_DNA"/>
</dbReference>
<dbReference type="Proteomes" id="UP001549363">
    <property type="component" value="Unassembled WGS sequence"/>
</dbReference>
<accession>A0ABV2PP51</accession>
<proteinExistence type="predicted"/>
<evidence type="ECO:0000313" key="1">
    <source>
        <dbReference type="EMBL" id="MET4562735.1"/>
    </source>
</evidence>
<dbReference type="RefSeq" id="WP_354472713.1">
    <property type="nucleotide sequence ID" value="NZ_JBEPSB010000024.1"/>
</dbReference>
<sequence length="67" mass="7823">MIGGPKLFSKEFKVQIMQDFRNMIREEMTATLLESNMQLQQLPPFLTKTELKELLRIGDTKGFVMKC</sequence>
<comment type="caution">
    <text evidence="1">The sequence shown here is derived from an EMBL/GenBank/DDBJ whole genome shotgun (WGS) entry which is preliminary data.</text>
</comment>
<reference evidence="1 2" key="1">
    <citation type="submission" date="2024-06" db="EMBL/GenBank/DDBJ databases">
        <title>Sorghum-associated microbial communities from plants grown in Nebraska, USA.</title>
        <authorList>
            <person name="Schachtman D."/>
        </authorList>
    </citation>
    <scope>NUCLEOTIDE SEQUENCE [LARGE SCALE GENOMIC DNA]</scope>
    <source>
        <strain evidence="1 2">736</strain>
    </source>
</reference>
<name>A0ABV2PP51_9BACI</name>
<protein>
    <submittedName>
        <fullName evidence="1">Uncharacterized protein</fullName>
    </submittedName>
</protein>
<keyword evidence="2" id="KW-1185">Reference proteome</keyword>